<dbReference type="SUPFAM" id="SSF56219">
    <property type="entry name" value="DNase I-like"/>
    <property type="match status" value="1"/>
</dbReference>
<dbReference type="InterPro" id="IPR000477">
    <property type="entry name" value="RT_dom"/>
</dbReference>
<dbReference type="AlphaFoldDB" id="A0AAV8ABC9"/>
<feature type="domain" description="Reverse transcriptase" evidence="1">
    <location>
        <begin position="475"/>
        <end position="706"/>
    </location>
</feature>
<dbReference type="InterPro" id="IPR043502">
    <property type="entry name" value="DNA/RNA_pol_sf"/>
</dbReference>
<dbReference type="InterPro" id="IPR036691">
    <property type="entry name" value="Endo/exonu/phosph_ase_sf"/>
</dbReference>
<dbReference type="SUPFAM" id="SSF56672">
    <property type="entry name" value="DNA/RNA polymerases"/>
    <property type="match status" value="1"/>
</dbReference>
<sequence length="957" mass="114145">MILKNSVLISKNNSCWCFGQENNNLLTRGKKKPTTEENKTKFPITIASLNIRGLSEKRKLKKDFKKIDKNQNIIAIMNRHKIDILCLQETKSKKIPSLDRFIHFQKEGYVVKYIQGGLGIIIKGFLQEFCIEKRHNNRDIMFIKCMGINIFNCYGRNDQTNMKIFINDIKEITEKFNFEKTIILGDFNLEDYQIKKIITGSNYHLIKNEKNSRTRNIDHIITNFKKFNYDNIINSTTQIHPDITDHKLISNKFLFNKDKDIITNYSIKKTVNYHTIFQKFFTKNNFILNQHLFEKFKQNFITYKKVIYKSKTNNKVEIFNEINKLNSDPQVTNLLKRNSIKKWNELIYTINYECEKNLNFWTKTKVMYNNNYKKIFKDNDQMEKEYNQVVKKATLEINQDVIKIIENYKIEYENKFIDINQIFSVEKIINQIKLMKEKAVLDFDKIYHYKNTSNIITEEYLSFIQTIKMIFDRWLNNFDLPILNFIKKRYITFIHKKGDEGNISNYRPISINSSLARIFLKLINIELSYIWRFIDKKQFGYRPKYGTIIPVIYFIKKFKKYTNKFKRDPNKKVFIVTIDIMKCFDAVPHILIRKCSKLFIKNKILLNFIFNFYLGSGHGIYQGDPLSPIIFAIVSHFLINEIRKFAEHTQMYADDLILIMIGDINDINSRLEKIFQVIKNFGMNPNDSKTLKKLKLKEILYLGIILEKKAHLKQNELKALETYNRYSRFFNSYAISNKLKLLFFKAIILSQLTYGLEVFTFNKDEIKSLNSWIMSKVKFFLKVQFGSPSKVVRFEAKIEDIAITLNKRKWKLIQKLKKLKLEKLLTEIKFIKTNDINWLVGNYNQLKKEISKNRIKELLSVDEHTHTYSTRKRQKECIFCGEIEDIDHFLWKCNKYKESRDKWLSKQKDNLQLNKIKKDQNSTLLLAKINNPEIYYNLVKFIKECLDIRGSVDKDGN</sequence>
<comment type="caution">
    <text evidence="2">The sequence shown here is derived from an EMBL/GenBank/DDBJ whole genome shotgun (WGS) entry which is preliminary data.</text>
</comment>
<evidence type="ECO:0000313" key="2">
    <source>
        <dbReference type="EMBL" id="KAJ3451591.1"/>
    </source>
</evidence>
<dbReference type="Proteomes" id="UP001146793">
    <property type="component" value="Unassembled WGS sequence"/>
</dbReference>
<gene>
    <name evidence="2" type="ORF">M0812_03342</name>
</gene>
<dbReference type="PANTHER" id="PTHR19446">
    <property type="entry name" value="REVERSE TRANSCRIPTASES"/>
    <property type="match status" value="1"/>
</dbReference>
<reference evidence="2" key="1">
    <citation type="submission" date="2022-08" db="EMBL/GenBank/DDBJ databases">
        <title>Novel sulphate-reducing endosymbionts in the free-living metamonad Anaeramoeba.</title>
        <authorList>
            <person name="Jerlstrom-Hultqvist J."/>
            <person name="Cepicka I."/>
            <person name="Gallot-Lavallee L."/>
            <person name="Salas-Leiva D."/>
            <person name="Curtis B.A."/>
            <person name="Zahonova K."/>
            <person name="Pipaliya S."/>
            <person name="Dacks J."/>
            <person name="Roger A.J."/>
        </authorList>
    </citation>
    <scope>NUCLEOTIDE SEQUENCE</scope>
    <source>
        <strain evidence="2">Busselton2</strain>
    </source>
</reference>
<organism evidence="2 3">
    <name type="scientific">Anaeramoeba flamelloides</name>
    <dbReference type="NCBI Taxonomy" id="1746091"/>
    <lineage>
        <taxon>Eukaryota</taxon>
        <taxon>Metamonada</taxon>
        <taxon>Anaeramoebidae</taxon>
        <taxon>Anaeramoeba</taxon>
    </lineage>
</organism>
<evidence type="ECO:0000259" key="1">
    <source>
        <dbReference type="PROSITE" id="PS50878"/>
    </source>
</evidence>
<name>A0AAV8ABC9_9EUKA</name>
<proteinExistence type="predicted"/>
<accession>A0AAV8ABC9</accession>
<dbReference type="EMBL" id="JANTQA010000008">
    <property type="protein sequence ID" value="KAJ3451591.1"/>
    <property type="molecule type" value="Genomic_DNA"/>
</dbReference>
<dbReference type="PROSITE" id="PS50878">
    <property type="entry name" value="RT_POL"/>
    <property type="match status" value="1"/>
</dbReference>
<evidence type="ECO:0000313" key="3">
    <source>
        <dbReference type="Proteomes" id="UP001146793"/>
    </source>
</evidence>
<dbReference type="Pfam" id="PF00078">
    <property type="entry name" value="RVT_1"/>
    <property type="match status" value="1"/>
</dbReference>
<dbReference type="Gene3D" id="3.60.10.10">
    <property type="entry name" value="Endonuclease/exonuclease/phosphatase"/>
    <property type="match status" value="1"/>
</dbReference>
<protein>
    <recommendedName>
        <fullName evidence="1">Reverse transcriptase domain-containing protein</fullName>
    </recommendedName>
</protein>